<gene>
    <name evidence="1" type="ORF">CCAND38_200029</name>
</gene>
<dbReference type="Proteomes" id="UP000045051">
    <property type="component" value="Unassembled WGS sequence"/>
</dbReference>
<sequence length="78" mass="9265">MLQDGKCVLVPKNSIYRIYDKPEFLRQNILKEARTQLTTAQQNGLKVEWLVSDEIAKEHLQRFFNENKIDIIVKYLVE</sequence>
<proteinExistence type="predicted"/>
<dbReference type="AlphaFoldDB" id="A0A0B7I4V1"/>
<reference evidence="1 2" key="1">
    <citation type="submission" date="2015-01" db="EMBL/GenBank/DDBJ databases">
        <authorList>
            <person name="MANFREDI Pablo"/>
        </authorList>
    </citation>
    <scope>NUCLEOTIDE SEQUENCE [LARGE SCALE GENOMIC DNA]</scope>
    <source>
        <strain evidence="1 2">CcD38</strain>
    </source>
</reference>
<keyword evidence="2" id="KW-1185">Reference proteome</keyword>
<evidence type="ECO:0000313" key="1">
    <source>
        <dbReference type="EMBL" id="CEN44903.1"/>
    </source>
</evidence>
<accession>A0A0B7I4V1</accession>
<organism evidence="1 2">
    <name type="scientific">Capnocytophaga canis</name>
    <dbReference type="NCBI Taxonomy" id="1848903"/>
    <lineage>
        <taxon>Bacteria</taxon>
        <taxon>Pseudomonadati</taxon>
        <taxon>Bacteroidota</taxon>
        <taxon>Flavobacteriia</taxon>
        <taxon>Flavobacteriales</taxon>
        <taxon>Flavobacteriaceae</taxon>
        <taxon>Capnocytophaga</taxon>
    </lineage>
</organism>
<dbReference type="RefSeq" id="WP_013996711.1">
    <property type="nucleotide sequence ID" value="NZ_CDOI01000113.1"/>
</dbReference>
<dbReference type="EMBL" id="CDOI01000113">
    <property type="protein sequence ID" value="CEN44903.1"/>
    <property type="molecule type" value="Genomic_DNA"/>
</dbReference>
<evidence type="ECO:0000313" key="2">
    <source>
        <dbReference type="Proteomes" id="UP000045051"/>
    </source>
</evidence>
<name>A0A0B7I4V1_9FLAO</name>
<protein>
    <submittedName>
        <fullName evidence="1">Uncharacterized protein</fullName>
    </submittedName>
</protein>